<dbReference type="KEGG" id="caer:CSV91_01675"/>
<dbReference type="PANTHER" id="PTHR46889:SF4">
    <property type="entry name" value="TRANSPOSASE INSO FOR INSERTION SEQUENCE ELEMENT IS911B-RELATED"/>
    <property type="match status" value="1"/>
</dbReference>
<feature type="domain" description="Integrase catalytic" evidence="3">
    <location>
        <begin position="238"/>
        <end position="403"/>
    </location>
</feature>
<dbReference type="InterPro" id="IPR012337">
    <property type="entry name" value="RNaseH-like_sf"/>
</dbReference>
<accession>A0A2D1TVG6</accession>
<dbReference type="SUPFAM" id="SSF53098">
    <property type="entry name" value="Ribonuclease H-like"/>
    <property type="match status" value="1"/>
</dbReference>
<gene>
    <name evidence="4" type="ORF">CSV91_01675</name>
</gene>
<dbReference type="InterPro" id="IPR048020">
    <property type="entry name" value="Transpos_IS3"/>
</dbReference>
<evidence type="ECO:0000313" key="5">
    <source>
        <dbReference type="Proteomes" id="UP000225608"/>
    </source>
</evidence>
<proteinExistence type="predicted"/>
<comment type="function">
    <text evidence="1">Involved in the transposition of the insertion sequence.</text>
</comment>
<dbReference type="RefSeq" id="WP_099431547.1">
    <property type="nucleotide sequence ID" value="NZ_CP024160.1"/>
</dbReference>
<dbReference type="InterPro" id="IPR025948">
    <property type="entry name" value="HTH-like_dom"/>
</dbReference>
<organism evidence="4 5">
    <name type="scientific">Collinsella aerofaciens</name>
    <dbReference type="NCBI Taxonomy" id="74426"/>
    <lineage>
        <taxon>Bacteria</taxon>
        <taxon>Bacillati</taxon>
        <taxon>Actinomycetota</taxon>
        <taxon>Coriobacteriia</taxon>
        <taxon>Coriobacteriales</taxon>
        <taxon>Coriobacteriaceae</taxon>
        <taxon>Collinsella</taxon>
    </lineage>
</organism>
<dbReference type="InterPro" id="IPR036397">
    <property type="entry name" value="RNaseH_sf"/>
</dbReference>
<evidence type="ECO:0000313" key="4">
    <source>
        <dbReference type="EMBL" id="ATP53361.1"/>
    </source>
</evidence>
<dbReference type="Pfam" id="PF00665">
    <property type="entry name" value="rve"/>
    <property type="match status" value="1"/>
</dbReference>
<evidence type="ECO:0000256" key="2">
    <source>
        <dbReference type="SAM" id="MobiDB-lite"/>
    </source>
</evidence>
<protein>
    <submittedName>
        <fullName evidence="4">IS3 family transposase</fullName>
    </submittedName>
</protein>
<dbReference type="NCBIfam" id="NF033516">
    <property type="entry name" value="transpos_IS3"/>
    <property type="match status" value="1"/>
</dbReference>
<sequence length="405" mass="45658">MYSREKVELFLLATEDGMGPTAAAEFAGVTVSAAKKWATGHLPRSYTGGGCRIVARKPPRKEASLGPDKSTYAPPATGPLAGLNEDQIENLLLRAVLADLKAEGWDPASISNRSKCELGERLRRATALPLRSITGFLRISKSSYEYWRPRVAAPRDRDADIRGRVVRIFREGSGCWGYRTVWARLRREGVRASEKRVARVMREEGLEVVYNKKRARGYSSYAGEVSKAPENLVNRKFRADEPNRLWLTDITEFRLPGGEKVYLSPVIDCFDGMPVAWSIGLHPDKRLANSSLLKACAARPAGARTTIHSDRGGHYRWPEWIGICEENGLVRSMSAKGCSPDNSACEGFFGRLKNEFFRYRDWEGVTAEEFMGRLEAYLVYYRDGRIKKSLEWLSPMEYRRKLGYA</sequence>
<dbReference type="InterPro" id="IPR050900">
    <property type="entry name" value="Transposase_IS3/IS150/IS904"/>
</dbReference>
<dbReference type="InterPro" id="IPR001584">
    <property type="entry name" value="Integrase_cat-core"/>
</dbReference>
<dbReference type="AlphaFoldDB" id="A0A2D1TVG6"/>
<evidence type="ECO:0000256" key="1">
    <source>
        <dbReference type="ARBA" id="ARBA00002286"/>
    </source>
</evidence>
<dbReference type="Pfam" id="PF13333">
    <property type="entry name" value="rve_2"/>
    <property type="match status" value="1"/>
</dbReference>
<dbReference type="Pfam" id="PF13276">
    <property type="entry name" value="HTH_21"/>
    <property type="match status" value="1"/>
</dbReference>
<dbReference type="Proteomes" id="UP000225608">
    <property type="component" value="Chromosome"/>
</dbReference>
<dbReference type="GO" id="GO:0015074">
    <property type="term" value="P:DNA integration"/>
    <property type="evidence" value="ECO:0007669"/>
    <property type="project" value="InterPro"/>
</dbReference>
<dbReference type="PANTHER" id="PTHR46889">
    <property type="entry name" value="TRANSPOSASE INSF FOR INSERTION SEQUENCE IS3B-RELATED"/>
    <property type="match status" value="1"/>
</dbReference>
<dbReference type="GO" id="GO:0003676">
    <property type="term" value="F:nucleic acid binding"/>
    <property type="evidence" value="ECO:0007669"/>
    <property type="project" value="InterPro"/>
</dbReference>
<dbReference type="PROSITE" id="PS50994">
    <property type="entry name" value="INTEGRASE"/>
    <property type="match status" value="1"/>
</dbReference>
<dbReference type="Gene3D" id="3.30.420.10">
    <property type="entry name" value="Ribonuclease H-like superfamily/Ribonuclease H"/>
    <property type="match status" value="1"/>
</dbReference>
<feature type="region of interest" description="Disordered" evidence="2">
    <location>
        <begin position="50"/>
        <end position="74"/>
    </location>
</feature>
<name>A0A2D1TVG6_9ACTN</name>
<reference evidence="4 5" key="1">
    <citation type="submission" date="2017-10" db="EMBL/GenBank/DDBJ databases">
        <title>Complete genome sequence of Collinsella aerofaciens isolated from the gut of a healthy adult Indian.</title>
        <authorList>
            <person name="Bag S."/>
            <person name="Ghosh T.S."/>
            <person name="Das B."/>
        </authorList>
    </citation>
    <scope>NUCLEOTIDE SEQUENCE [LARGE SCALE GENOMIC DNA]</scope>
    <source>
        <strain evidence="5">indica</strain>
    </source>
</reference>
<evidence type="ECO:0000259" key="3">
    <source>
        <dbReference type="PROSITE" id="PS50994"/>
    </source>
</evidence>
<dbReference type="EMBL" id="CP024160">
    <property type="protein sequence ID" value="ATP53361.1"/>
    <property type="molecule type" value="Genomic_DNA"/>
</dbReference>